<feature type="domain" description="Cadherin" evidence="16">
    <location>
        <begin position="430"/>
        <end position="539"/>
    </location>
</feature>
<dbReference type="FunFam" id="2.60.40.60:FF:000006">
    <property type="entry name" value="Protocadherin alpha 2"/>
    <property type="match status" value="1"/>
</dbReference>
<evidence type="ECO:0000256" key="12">
    <source>
        <dbReference type="ARBA" id="ARBA00074462"/>
    </source>
</evidence>
<dbReference type="FunFam" id="2.60.40.60:FF:000001">
    <property type="entry name" value="Protocadherin alpha 2"/>
    <property type="match status" value="1"/>
</dbReference>
<dbReference type="SUPFAM" id="SSF49313">
    <property type="entry name" value="Cadherin-like"/>
    <property type="match status" value="6"/>
</dbReference>
<keyword evidence="5" id="KW-0732">Signal</keyword>
<evidence type="ECO:0000256" key="2">
    <source>
        <dbReference type="ARBA" id="ARBA00004251"/>
    </source>
</evidence>
<dbReference type="GO" id="GO:0007156">
    <property type="term" value="P:homophilic cell adhesion via plasma membrane adhesion molecules"/>
    <property type="evidence" value="ECO:0007669"/>
    <property type="project" value="InterPro"/>
</dbReference>
<evidence type="ECO:0000256" key="6">
    <source>
        <dbReference type="ARBA" id="ARBA00022737"/>
    </source>
</evidence>
<dbReference type="PRINTS" id="PR00205">
    <property type="entry name" value="CADHERIN"/>
</dbReference>
<dbReference type="Pfam" id="PF16492">
    <property type="entry name" value="Cadherin_C_2"/>
    <property type="match status" value="1"/>
</dbReference>
<keyword evidence="10 15" id="KW-0472">Membrane</keyword>
<keyword evidence="9 15" id="KW-1133">Transmembrane helix</keyword>
<evidence type="ECO:0000256" key="8">
    <source>
        <dbReference type="ARBA" id="ARBA00022889"/>
    </source>
</evidence>
<dbReference type="GO" id="GO:0005509">
    <property type="term" value="F:calcium ion binding"/>
    <property type="evidence" value="ECO:0007669"/>
    <property type="project" value="UniProtKB-UniRule"/>
</dbReference>
<evidence type="ECO:0000256" key="14">
    <source>
        <dbReference type="SAM" id="MobiDB-lite"/>
    </source>
</evidence>
<dbReference type="PROSITE" id="PS00232">
    <property type="entry name" value="CADHERIN_1"/>
    <property type="match status" value="3"/>
</dbReference>
<dbReference type="SMART" id="SM00112">
    <property type="entry name" value="CA"/>
    <property type="match status" value="6"/>
</dbReference>
<dbReference type="PANTHER" id="PTHR24028:SF119">
    <property type="entry name" value="PROTOCADHERIN ALPHA-C2"/>
    <property type="match status" value="1"/>
</dbReference>
<dbReference type="InterPro" id="IPR020894">
    <property type="entry name" value="Cadherin_CS"/>
</dbReference>
<evidence type="ECO:0000313" key="18">
    <source>
        <dbReference type="Proteomes" id="UP000053605"/>
    </source>
</evidence>
<dbReference type="Gene3D" id="2.60.40.60">
    <property type="entry name" value="Cadherins"/>
    <property type="match status" value="6"/>
</dbReference>
<dbReference type="InterPro" id="IPR015919">
    <property type="entry name" value="Cadherin-like_sf"/>
</dbReference>
<feature type="region of interest" description="Disordered" evidence="14">
    <location>
        <begin position="917"/>
        <end position="967"/>
    </location>
</feature>
<dbReference type="InterPro" id="IPR031904">
    <property type="entry name" value="Cadherin_CBD"/>
</dbReference>
<feature type="transmembrane region" description="Helical" evidence="15">
    <location>
        <begin position="664"/>
        <end position="689"/>
    </location>
</feature>
<dbReference type="PANTHER" id="PTHR24028">
    <property type="entry name" value="CADHERIN-87A"/>
    <property type="match status" value="1"/>
</dbReference>
<dbReference type="AlphaFoldDB" id="A0A091VKM7"/>
<comment type="subcellular location">
    <subcellularLocation>
        <location evidence="2">Cell membrane</location>
        <topology evidence="2">Single-pass type I membrane protein</topology>
    </subcellularLocation>
</comment>
<dbReference type="InterPro" id="IPR032455">
    <property type="entry name" value="Cadherin_C"/>
</dbReference>
<keyword evidence="7 13" id="KW-0106">Calcium</keyword>
<evidence type="ECO:0000256" key="4">
    <source>
        <dbReference type="ARBA" id="ARBA00022692"/>
    </source>
</evidence>
<feature type="compositionally biased region" description="Basic and acidic residues" evidence="14">
    <location>
        <begin position="926"/>
        <end position="940"/>
    </location>
</feature>
<dbReference type="Pfam" id="PF00028">
    <property type="entry name" value="Cadherin"/>
    <property type="match status" value="5"/>
</dbReference>
<dbReference type="Pfam" id="PF15974">
    <property type="entry name" value="Cadherin_tail"/>
    <property type="match status" value="1"/>
</dbReference>
<feature type="domain" description="Cadherin" evidence="16">
    <location>
        <begin position="218"/>
        <end position="325"/>
    </location>
</feature>
<reference evidence="17 18" key="1">
    <citation type="submission" date="2014-04" db="EMBL/GenBank/DDBJ databases">
        <title>Genome evolution of avian class.</title>
        <authorList>
            <person name="Zhang G."/>
            <person name="Li C."/>
        </authorList>
    </citation>
    <scope>NUCLEOTIDE SEQUENCE [LARGE SCALE GENOMIC DNA]</scope>
    <source>
        <strain evidence="17">BGI_N306</strain>
    </source>
</reference>
<evidence type="ECO:0000256" key="9">
    <source>
        <dbReference type="ARBA" id="ARBA00022989"/>
    </source>
</evidence>
<dbReference type="PROSITE" id="PS50268">
    <property type="entry name" value="CADHERIN_2"/>
    <property type="match status" value="6"/>
</dbReference>
<accession>A0A091VKM7</accession>
<evidence type="ECO:0000256" key="5">
    <source>
        <dbReference type="ARBA" id="ARBA00022729"/>
    </source>
</evidence>
<evidence type="ECO:0000256" key="3">
    <source>
        <dbReference type="ARBA" id="ARBA00022475"/>
    </source>
</evidence>
<proteinExistence type="predicted"/>
<dbReference type="Pfam" id="PF08266">
    <property type="entry name" value="Cadherin_2"/>
    <property type="match status" value="1"/>
</dbReference>
<evidence type="ECO:0000256" key="11">
    <source>
        <dbReference type="ARBA" id="ARBA00023180"/>
    </source>
</evidence>
<dbReference type="InterPro" id="IPR050174">
    <property type="entry name" value="Protocadherin/Cadherin-CA"/>
</dbReference>
<dbReference type="FunFam" id="2.60.40.60:FF:000185">
    <property type="entry name" value="Protocadherin 2 alpha c"/>
    <property type="match status" value="1"/>
</dbReference>
<keyword evidence="8" id="KW-0130">Cell adhesion</keyword>
<organism evidence="17 18">
    <name type="scientific">Opisthocomus hoazin</name>
    <name type="common">Hoatzin</name>
    <name type="synonym">Phasianus hoazin</name>
    <dbReference type="NCBI Taxonomy" id="30419"/>
    <lineage>
        <taxon>Eukaryota</taxon>
        <taxon>Metazoa</taxon>
        <taxon>Chordata</taxon>
        <taxon>Craniata</taxon>
        <taxon>Vertebrata</taxon>
        <taxon>Euteleostomi</taxon>
        <taxon>Archelosauria</taxon>
        <taxon>Archosauria</taxon>
        <taxon>Dinosauria</taxon>
        <taxon>Saurischia</taxon>
        <taxon>Theropoda</taxon>
        <taxon>Coelurosauria</taxon>
        <taxon>Aves</taxon>
        <taxon>Neognathae</taxon>
        <taxon>Neoaves</taxon>
        <taxon>Opisthocomiformes</taxon>
        <taxon>Opisthocomidae</taxon>
        <taxon>Opisthocomus</taxon>
    </lineage>
</organism>
<dbReference type="STRING" id="30419.A0A091VKM7"/>
<feature type="domain" description="Cadherin" evidence="16">
    <location>
        <begin position="109"/>
        <end position="217"/>
    </location>
</feature>
<evidence type="ECO:0000256" key="10">
    <source>
        <dbReference type="ARBA" id="ARBA00023136"/>
    </source>
</evidence>
<dbReference type="InterPro" id="IPR002126">
    <property type="entry name" value="Cadherin-like_dom"/>
</dbReference>
<feature type="non-terminal residue" evidence="17">
    <location>
        <position position="967"/>
    </location>
</feature>
<feature type="domain" description="Cadherin" evidence="16">
    <location>
        <begin position="3"/>
        <end position="108"/>
    </location>
</feature>
<feature type="domain" description="Cadherin" evidence="16">
    <location>
        <begin position="334"/>
        <end position="429"/>
    </location>
</feature>
<dbReference type="Proteomes" id="UP000053605">
    <property type="component" value="Unassembled WGS sequence"/>
</dbReference>
<keyword evidence="11" id="KW-0325">Glycoprotein</keyword>
<dbReference type="InterPro" id="IPR013164">
    <property type="entry name" value="Cadherin_N"/>
</dbReference>
<dbReference type="EMBL" id="KK734068">
    <property type="protein sequence ID" value="KFR03265.1"/>
    <property type="molecule type" value="Genomic_DNA"/>
</dbReference>
<keyword evidence="3" id="KW-1003">Cell membrane</keyword>
<dbReference type="FunFam" id="2.60.40.60:FF:000018">
    <property type="entry name" value="Protocadherin gamma c3"/>
    <property type="match status" value="1"/>
</dbReference>
<keyword evidence="18" id="KW-1185">Reference proteome</keyword>
<sequence length="967" mass="105567">TANGQVVYSIAEETERGVSFGNIAKDLGIDAATLSARKLRMITGASKQYFNINASTGALSVNEPIDREELCELKSTCLLNYELVLENPLELYRIEFKVLDINDNSPSFPLSEYHINVPEFLSPGARFTLTNAQDLDEGTNSVQNYTLSPEEHFHLEMQTRGDGSKYPELVLKKALDREQQATHRLVLTAKDGGDPPKSGDIPISVHVVDTNDNPPAFDRSTYTVSLLENALPGTLVVKLNASDPDEGSNGDVIYSFGSYTPQKVRQLFSVDPHSGEVRVNGTLDYEEASSYEIYVQATDQGPVSMAGHCKVLVNIVDANDNVPEVVLTSLYSPVPEDAKVGTVVALMSVTDQDSGLNKQVSLRIPPGLPFTLNSFKNSYTLITQGKLDHEKAAAYNITVTATDSGSPPLSSQKVIHVDISDINDNPPRFEEPVYSVYIPENNPLGALLCTIKATDPDVAENAYVSYSLLDGEIEGLPVASYVSIKSDSGNMYAVRSFDYETLREFQVAVQAHDAGIPPLSSTVSVYIYVVDENDHAPQILYPTSTNTSAALEMIPRSAYAGYLVTKIIAIDGDSGQNAWLFFHLVQTSDPGLFRVELHTGEIRTTRKLGEDSTPTFNLTVEVRDNGEPPMSSTVAITVAVVDRVSKIIPDTRRHIKSPSNYSEITLYLIIALSAISFVFLFTIIGLTVIKCYRSSLYGDSCCAGFCGVRERCPAELYKQANNNIDARLPHGLKVQPHFIEVRGNGSLTKTYCYKACLTAGSGSDTFMFYNTCGPAGTTGPSAVMTERHLTGQSGQSAQNLIILKNDSITPNEPKHPNPDWRYSASLRAGISVFVLLLCIWRRQESYVEDQEGLISSGQQSPVLLQVRAGEVSPPVGAGVNSNSWTFKFGPGNPKQGGPGELPDKFIIPGSPAIISIRQEPPNSQIDKSDFITFGKKEETKKKKKKKKGNKTQDKKEKGNSTTENSDQ</sequence>
<keyword evidence="4 15" id="KW-0812">Transmembrane</keyword>
<name>A0A091VKM7_OPIHO</name>
<evidence type="ECO:0000256" key="1">
    <source>
        <dbReference type="ARBA" id="ARBA00003436"/>
    </source>
</evidence>
<feature type="non-terminal residue" evidence="17">
    <location>
        <position position="1"/>
    </location>
</feature>
<dbReference type="CDD" id="cd11304">
    <property type="entry name" value="Cadherin_repeat"/>
    <property type="match status" value="6"/>
</dbReference>
<evidence type="ECO:0000313" key="17">
    <source>
        <dbReference type="EMBL" id="KFR03265.1"/>
    </source>
</evidence>
<evidence type="ECO:0000259" key="16">
    <source>
        <dbReference type="PROSITE" id="PS50268"/>
    </source>
</evidence>
<comment type="function">
    <text evidence="1">Potential calcium-dependent cell-adhesion protein. May be involved in the establishment and maintenance of specific neuronal connections in the brain.</text>
</comment>
<gene>
    <name evidence="17" type="ORF">N306_09335</name>
</gene>
<keyword evidence="6" id="KW-0677">Repeat</keyword>
<evidence type="ECO:0000256" key="7">
    <source>
        <dbReference type="ARBA" id="ARBA00022837"/>
    </source>
</evidence>
<feature type="domain" description="Cadherin" evidence="16">
    <location>
        <begin position="554"/>
        <end position="651"/>
    </location>
</feature>
<dbReference type="GO" id="GO:0005886">
    <property type="term" value="C:plasma membrane"/>
    <property type="evidence" value="ECO:0007669"/>
    <property type="project" value="UniProtKB-SubCell"/>
</dbReference>
<protein>
    <recommendedName>
        <fullName evidence="12">Protocadherin gamma-C3</fullName>
    </recommendedName>
</protein>
<evidence type="ECO:0000256" key="15">
    <source>
        <dbReference type="SAM" id="Phobius"/>
    </source>
</evidence>
<dbReference type="FunFam" id="2.60.40.60:FF:000002">
    <property type="entry name" value="Protocadherin alpha 2"/>
    <property type="match status" value="1"/>
</dbReference>
<dbReference type="FunFam" id="2.60.40.60:FF:000004">
    <property type="entry name" value="Protocadherin 1 gamma 2"/>
    <property type="match status" value="1"/>
</dbReference>
<evidence type="ECO:0000256" key="13">
    <source>
        <dbReference type="PROSITE-ProRule" id="PRU00043"/>
    </source>
</evidence>
<dbReference type="PhylomeDB" id="A0A091VKM7"/>